<keyword evidence="2" id="KW-1185">Reference proteome</keyword>
<evidence type="ECO:0000313" key="2">
    <source>
        <dbReference type="Proteomes" id="UP000708208"/>
    </source>
</evidence>
<protein>
    <submittedName>
        <fullName evidence="1">Uncharacterized protein</fullName>
    </submittedName>
</protein>
<organism evidence="1 2">
    <name type="scientific">Allacma fusca</name>
    <dbReference type="NCBI Taxonomy" id="39272"/>
    <lineage>
        <taxon>Eukaryota</taxon>
        <taxon>Metazoa</taxon>
        <taxon>Ecdysozoa</taxon>
        <taxon>Arthropoda</taxon>
        <taxon>Hexapoda</taxon>
        <taxon>Collembola</taxon>
        <taxon>Symphypleona</taxon>
        <taxon>Sminthuridae</taxon>
        <taxon>Allacma</taxon>
    </lineage>
</organism>
<dbReference type="AlphaFoldDB" id="A0A8J2PD85"/>
<gene>
    <name evidence="1" type="ORF">AFUS01_LOCUS29527</name>
</gene>
<dbReference type="Proteomes" id="UP000708208">
    <property type="component" value="Unassembled WGS sequence"/>
</dbReference>
<comment type="caution">
    <text evidence="1">The sequence shown here is derived from an EMBL/GenBank/DDBJ whole genome shotgun (WGS) entry which is preliminary data.</text>
</comment>
<reference evidence="1" key="1">
    <citation type="submission" date="2021-06" db="EMBL/GenBank/DDBJ databases">
        <authorList>
            <person name="Hodson N. C."/>
            <person name="Mongue J. A."/>
            <person name="Jaron S. K."/>
        </authorList>
    </citation>
    <scope>NUCLEOTIDE SEQUENCE</scope>
</reference>
<dbReference type="EMBL" id="CAJVCH010437929">
    <property type="protein sequence ID" value="CAG7819057.1"/>
    <property type="molecule type" value="Genomic_DNA"/>
</dbReference>
<sequence length="79" mass="9226">MNQKRRRPIGLIYIYPEEKKRRSACLVSCSNMTTSLKSVISGIPKEQKFFFPEREHMEEEMNGNFGIVRGEKGAEEEEE</sequence>
<name>A0A8J2PD85_9HEXA</name>
<accession>A0A8J2PD85</accession>
<proteinExistence type="predicted"/>
<evidence type="ECO:0000313" key="1">
    <source>
        <dbReference type="EMBL" id="CAG7819057.1"/>
    </source>
</evidence>